<dbReference type="GO" id="GO:0004528">
    <property type="term" value="F:phosphodiesterase I activity"/>
    <property type="evidence" value="ECO:0007669"/>
    <property type="project" value="UniProtKB-EC"/>
</dbReference>
<dbReference type="Pfam" id="PF08774">
    <property type="entry name" value="VRR_NUC"/>
    <property type="match status" value="1"/>
</dbReference>
<evidence type="ECO:0000256" key="7">
    <source>
        <dbReference type="ARBA" id="ARBA00022723"/>
    </source>
</evidence>
<feature type="domain" description="VRR-NUC" evidence="11">
    <location>
        <begin position="438"/>
        <end position="536"/>
    </location>
</feature>
<dbReference type="PANTHER" id="PTHR15749:SF4">
    <property type="entry name" value="FANCONI-ASSOCIATED NUCLEASE 1"/>
    <property type="match status" value="1"/>
</dbReference>
<evidence type="ECO:0000313" key="13">
    <source>
        <dbReference type="Proteomes" id="UP001139488"/>
    </source>
</evidence>
<keyword evidence="13" id="KW-1185">Reference proteome</keyword>
<dbReference type="InterPro" id="IPR049125">
    <property type="entry name" value="FAN1-like_WH"/>
</dbReference>
<dbReference type="InterPro" id="IPR011856">
    <property type="entry name" value="tRNA_endonuc-like_dom_sf"/>
</dbReference>
<dbReference type="EC" id="3.1.4.1" evidence="5"/>
<dbReference type="RefSeq" id="WP_244355754.1">
    <property type="nucleotide sequence ID" value="NZ_JAJNNZ010000003.1"/>
</dbReference>
<evidence type="ECO:0000259" key="11">
    <source>
        <dbReference type="SMART" id="SM00990"/>
    </source>
</evidence>
<dbReference type="Proteomes" id="UP001139488">
    <property type="component" value="Unassembled WGS sequence"/>
</dbReference>
<evidence type="ECO:0000256" key="4">
    <source>
        <dbReference type="ARBA" id="ARBA00005533"/>
    </source>
</evidence>
<protein>
    <recommendedName>
        <fullName evidence="5">phosphodiesterase I</fullName>
        <ecNumber evidence="5">3.1.4.1</ecNumber>
    </recommendedName>
</protein>
<dbReference type="AlphaFoldDB" id="A0A9X2AVF3"/>
<keyword evidence="10" id="KW-0464">Manganese</keyword>
<comment type="catalytic activity">
    <reaction evidence="1">
        <text>Hydrolytically removes 5'-nucleotides successively from the 3'-hydroxy termini of 3'-hydroxy-terminated oligonucleotides.</text>
        <dbReference type="EC" id="3.1.4.1"/>
    </reaction>
</comment>
<keyword evidence="7" id="KW-0479">Metal-binding</keyword>
<dbReference type="InterPro" id="IPR033315">
    <property type="entry name" value="Fan1-like"/>
</dbReference>
<organism evidence="12 13">
    <name type="scientific">Vibrio gelatinilyticus</name>
    <dbReference type="NCBI Taxonomy" id="2893468"/>
    <lineage>
        <taxon>Bacteria</taxon>
        <taxon>Pseudomonadati</taxon>
        <taxon>Pseudomonadota</taxon>
        <taxon>Gammaproteobacteria</taxon>
        <taxon>Vibrionales</taxon>
        <taxon>Vibrionaceae</taxon>
        <taxon>Vibrio</taxon>
    </lineage>
</organism>
<evidence type="ECO:0000313" key="12">
    <source>
        <dbReference type="EMBL" id="MCJ2376315.1"/>
    </source>
</evidence>
<evidence type="ECO:0000256" key="1">
    <source>
        <dbReference type="ARBA" id="ARBA00000983"/>
    </source>
</evidence>
<dbReference type="EMBL" id="JAJNNZ010000003">
    <property type="protein sequence ID" value="MCJ2376315.1"/>
    <property type="molecule type" value="Genomic_DNA"/>
</dbReference>
<evidence type="ECO:0000256" key="3">
    <source>
        <dbReference type="ARBA" id="ARBA00001946"/>
    </source>
</evidence>
<dbReference type="PANTHER" id="PTHR15749">
    <property type="entry name" value="FANCONI-ASSOCIATED NUCLEASE 1"/>
    <property type="match status" value="1"/>
</dbReference>
<name>A0A9X2AVF3_9VIBR</name>
<evidence type="ECO:0000256" key="8">
    <source>
        <dbReference type="ARBA" id="ARBA00022801"/>
    </source>
</evidence>
<comment type="cofactor">
    <cofactor evidence="3">
        <name>Mg(2+)</name>
        <dbReference type="ChEBI" id="CHEBI:18420"/>
    </cofactor>
</comment>
<reference evidence="12" key="1">
    <citation type="submission" date="2021-11" db="EMBL/GenBank/DDBJ databases">
        <title>Vibrio ZSDE26 sp. nov. and Vibrio ZSDZ34 sp. nov., isolated from coastal seawater in Qingdao.</title>
        <authorList>
            <person name="Zhang P."/>
        </authorList>
    </citation>
    <scope>NUCLEOTIDE SEQUENCE</scope>
    <source>
        <strain evidence="12">ZSDZ34</strain>
    </source>
</reference>
<dbReference type="GO" id="GO:0003676">
    <property type="term" value="F:nucleic acid binding"/>
    <property type="evidence" value="ECO:0007669"/>
    <property type="project" value="InterPro"/>
</dbReference>
<evidence type="ECO:0000256" key="10">
    <source>
        <dbReference type="ARBA" id="ARBA00023211"/>
    </source>
</evidence>
<dbReference type="GO" id="GO:0036297">
    <property type="term" value="P:interstrand cross-link repair"/>
    <property type="evidence" value="ECO:0007669"/>
    <property type="project" value="InterPro"/>
</dbReference>
<evidence type="ECO:0000256" key="9">
    <source>
        <dbReference type="ARBA" id="ARBA00022842"/>
    </source>
</evidence>
<comment type="similarity">
    <text evidence="4">Belongs to the FAN1 family.</text>
</comment>
<accession>A0A9X2AVF3</accession>
<dbReference type="GO" id="GO:0046872">
    <property type="term" value="F:metal ion binding"/>
    <property type="evidence" value="ECO:0007669"/>
    <property type="project" value="UniProtKB-KW"/>
</dbReference>
<sequence length="541" mass="62151">MTAPNNPLPDTYYLSNFVKLVTHVSEYYTDLLLPSEKAWIDQFSTLENSEKCCLIRLLMRKGCWFRSDKFHYPEIENIPGALAALEKLRFIELNPPIDAAQLAQHILTKPESIAFWPTLPKGLCKAALIKELSHSERYPRIACPFDVICLLDDSILTVLCTLFFANGHQDFSQFVLEDLGINRFENYPLEHRHRFFTSRHELNSLLALNALSATMSDSDLKNTAVIDALAGQIPALTGHDHVDRKREKLINALARAYERAGCDEQALSLFQLTALPPSKERQIRILEKQNRDELAWSLVLEILASPQNISEYEVAETLQRKLIRKSGAKPERVKFSPPERRIALDLSQKRVECAVADDLTKQGWQVFYLENHFLNALFGLAFWDIIFAPVKGSFINAYQSQPLDMYHESFYANRRALIEARLDIIKAEGITPFLSLCSTKQGISNPFIHWPAIDIAWLNLAADHLNGPLLYELFNIMLKDLKQYRTGMPDLIAFKDEQLLWCEVKGPGDKLQDNQKRWMRQFERLNIPYEVCYVENQSTTC</sequence>
<keyword evidence="9" id="KW-0460">Magnesium</keyword>
<keyword evidence="6" id="KW-0540">Nuclease</keyword>
<dbReference type="Pfam" id="PF21315">
    <property type="entry name" value="FAN1_HTH"/>
    <property type="match status" value="1"/>
</dbReference>
<comment type="caution">
    <text evidence="12">The sequence shown here is derived from an EMBL/GenBank/DDBJ whole genome shotgun (WGS) entry which is preliminary data.</text>
</comment>
<evidence type="ECO:0000256" key="2">
    <source>
        <dbReference type="ARBA" id="ARBA00001936"/>
    </source>
</evidence>
<evidence type="ECO:0000256" key="6">
    <source>
        <dbReference type="ARBA" id="ARBA00022722"/>
    </source>
</evidence>
<comment type="cofactor">
    <cofactor evidence="2">
        <name>Mn(2+)</name>
        <dbReference type="ChEBI" id="CHEBI:29035"/>
    </cofactor>
</comment>
<dbReference type="Gene3D" id="3.40.1350.10">
    <property type="match status" value="1"/>
</dbReference>
<evidence type="ECO:0000256" key="5">
    <source>
        <dbReference type="ARBA" id="ARBA00012029"/>
    </source>
</evidence>
<dbReference type="InterPro" id="IPR014883">
    <property type="entry name" value="VRR_NUC"/>
</dbReference>
<keyword evidence="8" id="KW-0378">Hydrolase</keyword>
<proteinExistence type="inferred from homology"/>
<gene>
    <name evidence="12" type="ORF">LNL84_05645</name>
</gene>
<dbReference type="SMART" id="SM00990">
    <property type="entry name" value="VRR_NUC"/>
    <property type="match status" value="1"/>
</dbReference>